<proteinExistence type="predicted"/>
<dbReference type="EMBL" id="AMFJ01034300">
    <property type="protein sequence ID" value="EKD29732.1"/>
    <property type="molecule type" value="Genomic_DNA"/>
</dbReference>
<accession>K1XWZ3</accession>
<sequence length="80" mass="9498">MDKINNLHWVSFNWKSNWKKDIWVIAQDVEKIFPEAVLTDEKWMKSVAYGNLVAPLIEAVKEQQKQIEELESKIGRLENR</sequence>
<comment type="caution">
    <text evidence="3">The sequence shown here is derived from an EMBL/GenBank/DDBJ whole genome shotgun (WGS) entry which is preliminary data.</text>
</comment>
<dbReference type="InterPro" id="IPR030392">
    <property type="entry name" value="S74_ICA"/>
</dbReference>
<name>K1XWZ3_9BACT</name>
<dbReference type="Pfam" id="PF13884">
    <property type="entry name" value="Peptidase_S74"/>
    <property type="match status" value="1"/>
</dbReference>
<evidence type="ECO:0000313" key="3">
    <source>
        <dbReference type="EMBL" id="EKD29732.1"/>
    </source>
</evidence>
<gene>
    <name evidence="3" type="ORF">ACD_78C00300G0004</name>
</gene>
<keyword evidence="1" id="KW-0175">Coiled coil</keyword>
<evidence type="ECO:0000259" key="2">
    <source>
        <dbReference type="PROSITE" id="PS51688"/>
    </source>
</evidence>
<organism evidence="3">
    <name type="scientific">uncultured bacterium</name>
    <name type="common">gcode 4</name>
    <dbReference type="NCBI Taxonomy" id="1234023"/>
    <lineage>
        <taxon>Bacteria</taxon>
        <taxon>environmental samples</taxon>
    </lineage>
</organism>
<protein>
    <submittedName>
        <fullName evidence="3">Phage related tail fiber protein</fullName>
    </submittedName>
</protein>
<evidence type="ECO:0000256" key="1">
    <source>
        <dbReference type="SAM" id="Coils"/>
    </source>
</evidence>
<feature type="domain" description="Peptidase S74" evidence="2">
    <location>
        <begin position="1"/>
        <end position="74"/>
    </location>
</feature>
<dbReference type="PROSITE" id="PS51688">
    <property type="entry name" value="ICA"/>
    <property type="match status" value="1"/>
</dbReference>
<feature type="coiled-coil region" evidence="1">
    <location>
        <begin position="53"/>
        <end position="80"/>
    </location>
</feature>
<dbReference type="AlphaFoldDB" id="K1XWZ3"/>
<reference evidence="3" key="1">
    <citation type="journal article" date="2012" name="Science">
        <title>Fermentation, hydrogen, and sulfur metabolism in multiple uncultivated bacterial phyla.</title>
        <authorList>
            <person name="Wrighton K.C."/>
            <person name="Thomas B.C."/>
            <person name="Sharon I."/>
            <person name="Miller C.S."/>
            <person name="Castelle C.J."/>
            <person name="VerBerkmoes N.C."/>
            <person name="Wilkins M.J."/>
            <person name="Hettich R.L."/>
            <person name="Lipton M.S."/>
            <person name="Williams K.H."/>
            <person name="Long P.E."/>
            <person name="Banfield J.F."/>
        </authorList>
    </citation>
    <scope>NUCLEOTIDE SEQUENCE [LARGE SCALE GENOMIC DNA]</scope>
</reference>